<evidence type="ECO:0000313" key="8">
    <source>
        <dbReference type="Proteomes" id="UP000184498"/>
    </source>
</evidence>
<dbReference type="InterPro" id="IPR039910">
    <property type="entry name" value="D15-like"/>
</dbReference>
<dbReference type="STRING" id="216903.SAMN05444371_3183"/>
<evidence type="ECO:0000259" key="6">
    <source>
        <dbReference type="Pfam" id="PF01103"/>
    </source>
</evidence>
<organism evidence="7 8">
    <name type="scientific">Epilithonimonas mollis</name>
    <dbReference type="NCBI Taxonomy" id="216903"/>
    <lineage>
        <taxon>Bacteria</taxon>
        <taxon>Pseudomonadati</taxon>
        <taxon>Bacteroidota</taxon>
        <taxon>Flavobacteriia</taxon>
        <taxon>Flavobacteriales</taxon>
        <taxon>Weeksellaceae</taxon>
        <taxon>Chryseobacterium group</taxon>
        <taxon>Epilithonimonas</taxon>
    </lineage>
</organism>
<reference evidence="8" key="1">
    <citation type="submission" date="2016-11" db="EMBL/GenBank/DDBJ databases">
        <authorList>
            <person name="Varghese N."/>
            <person name="Submissions S."/>
        </authorList>
    </citation>
    <scope>NUCLEOTIDE SEQUENCE [LARGE SCALE GENOMIC DNA]</scope>
    <source>
        <strain evidence="8">DSM 18016</strain>
    </source>
</reference>
<keyword evidence="4" id="KW-0472">Membrane</keyword>
<dbReference type="AlphaFoldDB" id="A0A1M6U7J9"/>
<dbReference type="PANTHER" id="PTHR12815:SF47">
    <property type="entry name" value="TRANSLOCATION AND ASSEMBLY MODULE SUBUNIT TAMA"/>
    <property type="match status" value="1"/>
</dbReference>
<evidence type="ECO:0000256" key="2">
    <source>
        <dbReference type="ARBA" id="ARBA00022692"/>
    </source>
</evidence>
<dbReference type="EMBL" id="FRAM01000004">
    <property type="protein sequence ID" value="SHK65167.1"/>
    <property type="molecule type" value="Genomic_DNA"/>
</dbReference>
<keyword evidence="2" id="KW-0812">Transmembrane</keyword>
<dbReference type="Proteomes" id="UP000184498">
    <property type="component" value="Unassembled WGS sequence"/>
</dbReference>
<proteinExistence type="predicted"/>
<keyword evidence="5" id="KW-0998">Cell outer membrane</keyword>
<dbReference type="PANTHER" id="PTHR12815">
    <property type="entry name" value="SORTING AND ASSEMBLY MACHINERY SAMM50 PROTEIN FAMILY MEMBER"/>
    <property type="match status" value="1"/>
</dbReference>
<dbReference type="GO" id="GO:0019867">
    <property type="term" value="C:outer membrane"/>
    <property type="evidence" value="ECO:0007669"/>
    <property type="project" value="InterPro"/>
</dbReference>
<evidence type="ECO:0000256" key="4">
    <source>
        <dbReference type="ARBA" id="ARBA00023136"/>
    </source>
</evidence>
<evidence type="ECO:0000256" key="5">
    <source>
        <dbReference type="ARBA" id="ARBA00023237"/>
    </source>
</evidence>
<gene>
    <name evidence="7" type="ORF">SAMN05444371_3183</name>
</gene>
<keyword evidence="8" id="KW-1185">Reference proteome</keyword>
<dbReference type="Pfam" id="PF01103">
    <property type="entry name" value="Omp85"/>
    <property type="match status" value="1"/>
</dbReference>
<sequence>MPVFFFVQRLYYLNSMSRKHINKYFQKYHIFYYSAIFSVFLYACNVTKKVPDGEYLLTKNKFDYTDGKVFSDEIPGLVAQRPNKKTLMFAPIGLILYNKANPKYDTILKEYMTYPNEVRNQKLRDSLFVKYGHPEYVGKNLFWNRFWHTVGQSPVIYSDAKTKQSAKSINNRLINRGYWDSEVKTQVKKDSVAKKAEVSYIITHKDPTFIKDYFYNIPDPNVRSIYEKDISKSLVKKGKILDETVLEKEINRINDLMKDEGYYKFNNDNQDIYFVADSLQSRKKVPVTMNIIKDSVGTPYRKATIGKISVSVTDRLNDVGKLPLQDSLRGIKFYRQDSAYKLQSLWLPVILKTGELYQQSDLDLTRRNILSMNNFTILKASDELRKEGTDAERDSIVDVEYVLRPLPKYEFNIATDIHYSQILNFGFSPSIDLTTRNVFGGAENLVTSFSGVIGTTKDPKDPGAIFNAYELSAQTSLQFPRLLVPFRKYYKLIPKKYSPITNISLGASVQNNIGLGRVNFNAGLNYSANVEDGRIQHRLTLFNTQVSLTQNKDKYYDFFPGDDEVRQKVFDLYAVDHPGVINSGGSYDDISSVILQDEAFIIQLLNQDPKSLYTFMQSLYNKERQTQDVIISSIIYNYIYNENGKKDYVNPFFFSGKVELAGNFLNMITKKEENYLVYGDTKTIFNIPYSQFVKFDLDFRKYFTFFNDRVKPHTLAVRQFVGVGIPYGNSTEMPFIRSYFNGGAYDIRAWMAFGGLGPSDSQLDERVRSYAMDNVKLTTSIEYRMPLNNMFEAAIFTDAGNIWGLKDNGFGDQFKFKKFISQMGVGSGLGIRMNIAYVTLRFDFAYKIHDPNRPVGERWVIDKIKLLKPTINFAIGYPF</sequence>
<name>A0A1M6U7J9_9FLAO</name>
<dbReference type="InterPro" id="IPR000184">
    <property type="entry name" value="Bac_surfAg_D15"/>
</dbReference>
<evidence type="ECO:0000256" key="1">
    <source>
        <dbReference type="ARBA" id="ARBA00004370"/>
    </source>
</evidence>
<feature type="domain" description="Bacterial surface antigen (D15)" evidence="6">
    <location>
        <begin position="688"/>
        <end position="867"/>
    </location>
</feature>
<evidence type="ECO:0000256" key="3">
    <source>
        <dbReference type="ARBA" id="ARBA00022729"/>
    </source>
</evidence>
<keyword evidence="3" id="KW-0732">Signal</keyword>
<evidence type="ECO:0000313" key="7">
    <source>
        <dbReference type="EMBL" id="SHK65167.1"/>
    </source>
</evidence>
<accession>A0A1M6U7J9</accession>
<comment type="subcellular location">
    <subcellularLocation>
        <location evidence="1">Membrane</location>
    </subcellularLocation>
</comment>
<dbReference type="Gene3D" id="2.40.160.50">
    <property type="entry name" value="membrane protein fhac: a member of the omp85/tpsb transporter family"/>
    <property type="match status" value="1"/>
</dbReference>
<protein>
    <submittedName>
        <fullName evidence="7">Surface antigen</fullName>
    </submittedName>
</protein>